<reference evidence="1 2" key="1">
    <citation type="journal article" date="2014" name="Genome Biol. Evol.">
        <title>The secreted proteins of Achlya hypogyna and Thraustotheca clavata identify the ancestral oomycete secretome and reveal gene acquisitions by horizontal gene transfer.</title>
        <authorList>
            <person name="Misner I."/>
            <person name="Blouin N."/>
            <person name="Leonard G."/>
            <person name="Richards T.A."/>
            <person name="Lane C.E."/>
        </authorList>
    </citation>
    <scope>NUCLEOTIDE SEQUENCE [LARGE SCALE GENOMIC DNA]</scope>
    <source>
        <strain evidence="1 2">ATCC 48635</strain>
    </source>
</reference>
<accession>A0A1V9Y996</accession>
<dbReference type="STRING" id="1202772.A0A1V9Y996"/>
<name>A0A1V9Y996_ACHHY</name>
<keyword evidence="2" id="KW-1185">Reference proteome</keyword>
<dbReference type="PANTHER" id="PTHR46586:SF3">
    <property type="entry name" value="ANKYRIN REPEAT-CONTAINING PROTEIN"/>
    <property type="match status" value="1"/>
</dbReference>
<dbReference type="Proteomes" id="UP000243579">
    <property type="component" value="Unassembled WGS sequence"/>
</dbReference>
<dbReference type="InterPro" id="IPR052050">
    <property type="entry name" value="SecEffector_AnkRepeat"/>
</dbReference>
<protein>
    <submittedName>
        <fullName evidence="1">Uncharacterized protein</fullName>
    </submittedName>
</protein>
<dbReference type="OrthoDB" id="64675at2759"/>
<comment type="caution">
    <text evidence="1">The sequence shown here is derived from an EMBL/GenBank/DDBJ whole genome shotgun (WGS) entry which is preliminary data.</text>
</comment>
<evidence type="ECO:0000313" key="2">
    <source>
        <dbReference type="Proteomes" id="UP000243579"/>
    </source>
</evidence>
<dbReference type="SUPFAM" id="SSF140860">
    <property type="entry name" value="Pseudo ankyrin repeat-like"/>
    <property type="match status" value="1"/>
</dbReference>
<dbReference type="AlphaFoldDB" id="A0A1V9Y996"/>
<dbReference type="PANTHER" id="PTHR46586">
    <property type="entry name" value="ANKYRIN REPEAT-CONTAINING PROTEIN"/>
    <property type="match status" value="1"/>
</dbReference>
<evidence type="ECO:0000313" key="1">
    <source>
        <dbReference type="EMBL" id="OQR82302.1"/>
    </source>
</evidence>
<sequence>MLEKVSYENHPELCQLVDRRYLRGYVLSRLVQEGRVDLALDLLRAYSKGDVLLPDRMSIVSNLKDTMDNASRARSLPLLQQLHERNIGFCSVLAMDIAAANGDLPIVTFLHTHRTEGCSRRAFKKAKRHPAVLAFLKQNRPQDELVAPPSGGEMRGVVIPVLAAAACSIQ</sequence>
<organism evidence="1 2">
    <name type="scientific">Achlya hypogyna</name>
    <name type="common">Oomycete</name>
    <name type="synonym">Protoachlya hypogyna</name>
    <dbReference type="NCBI Taxonomy" id="1202772"/>
    <lineage>
        <taxon>Eukaryota</taxon>
        <taxon>Sar</taxon>
        <taxon>Stramenopiles</taxon>
        <taxon>Oomycota</taxon>
        <taxon>Saprolegniomycetes</taxon>
        <taxon>Saprolegniales</taxon>
        <taxon>Achlyaceae</taxon>
        <taxon>Achlya</taxon>
    </lineage>
</organism>
<dbReference type="EMBL" id="JNBR01002498">
    <property type="protein sequence ID" value="OQR82302.1"/>
    <property type="molecule type" value="Genomic_DNA"/>
</dbReference>
<gene>
    <name evidence="1" type="ORF">ACHHYP_16248</name>
</gene>
<proteinExistence type="predicted"/>